<comment type="caution">
    <text evidence="3">The sequence shown here is derived from an EMBL/GenBank/DDBJ whole genome shotgun (WGS) entry which is preliminary data.</text>
</comment>
<dbReference type="Proteomes" id="UP001642540">
    <property type="component" value="Unassembled WGS sequence"/>
</dbReference>
<keyword evidence="2" id="KW-1133">Transmembrane helix</keyword>
<evidence type="ECO:0000313" key="4">
    <source>
        <dbReference type="Proteomes" id="UP001642540"/>
    </source>
</evidence>
<feature type="transmembrane region" description="Helical" evidence="2">
    <location>
        <begin position="28"/>
        <end position="54"/>
    </location>
</feature>
<keyword evidence="2" id="KW-0812">Transmembrane</keyword>
<keyword evidence="1" id="KW-0175">Coiled coil</keyword>
<organism evidence="3 4">
    <name type="scientific">Orchesella dallaii</name>
    <dbReference type="NCBI Taxonomy" id="48710"/>
    <lineage>
        <taxon>Eukaryota</taxon>
        <taxon>Metazoa</taxon>
        <taxon>Ecdysozoa</taxon>
        <taxon>Arthropoda</taxon>
        <taxon>Hexapoda</taxon>
        <taxon>Collembola</taxon>
        <taxon>Entomobryomorpha</taxon>
        <taxon>Entomobryoidea</taxon>
        <taxon>Orchesellidae</taxon>
        <taxon>Orchesellinae</taxon>
        <taxon>Orchesella</taxon>
    </lineage>
</organism>
<protein>
    <submittedName>
        <fullName evidence="3">Uncharacterized protein</fullName>
    </submittedName>
</protein>
<keyword evidence="4" id="KW-1185">Reference proteome</keyword>
<proteinExistence type="predicted"/>
<gene>
    <name evidence="3" type="ORF">ODALV1_LOCUS25571</name>
</gene>
<evidence type="ECO:0000256" key="2">
    <source>
        <dbReference type="SAM" id="Phobius"/>
    </source>
</evidence>
<feature type="transmembrane region" description="Helical" evidence="2">
    <location>
        <begin position="60"/>
        <end position="82"/>
    </location>
</feature>
<keyword evidence="2" id="KW-0472">Membrane</keyword>
<accession>A0ABP1RSJ0</accession>
<evidence type="ECO:0000313" key="3">
    <source>
        <dbReference type="EMBL" id="CAL8134540.1"/>
    </source>
</evidence>
<evidence type="ECO:0000256" key="1">
    <source>
        <dbReference type="SAM" id="Coils"/>
    </source>
</evidence>
<feature type="coiled-coil region" evidence="1">
    <location>
        <begin position="174"/>
        <end position="219"/>
    </location>
</feature>
<name>A0ABP1RSJ0_9HEXA</name>
<dbReference type="EMBL" id="CAXLJM020000105">
    <property type="protein sequence ID" value="CAL8134540.1"/>
    <property type="molecule type" value="Genomic_DNA"/>
</dbReference>
<sequence>MSIASDIIYGSSCPYWVCNCKLVKLSKILGCIAAVVIISTLVWIYGATVFYIALTAVQKLLILVWSSVITALKSLSIIIFIFPGAKKCSDSDKCPTSAIPNLSSLKSEQPTNYDDVVKSKSDPNIPDPEAISAIYKSIEQEIDLIKTEVQNLKIFLNDVHNRLEKVESEVKSNYNQIIQRLDHVELTIEALSAEMSETIINLKKNLFDLEVELESFEKRYGKITSSTVCKHYVNTEYEKEIVYSCSSGECPVGAEAFVMRRKRVVHKCVD</sequence>
<reference evidence="3 4" key="1">
    <citation type="submission" date="2024-08" db="EMBL/GenBank/DDBJ databases">
        <authorList>
            <person name="Cucini C."/>
            <person name="Frati F."/>
        </authorList>
    </citation>
    <scope>NUCLEOTIDE SEQUENCE [LARGE SCALE GENOMIC DNA]</scope>
</reference>